<keyword evidence="4" id="KW-0472">Membrane</keyword>
<protein>
    <submittedName>
        <fullName evidence="7">Uncharacterized protein</fullName>
    </submittedName>
</protein>
<gene>
    <name evidence="7" type="ORF">N7456_007361</name>
</gene>
<dbReference type="EMBL" id="JAPQKH010000005">
    <property type="protein sequence ID" value="KAJ5096640.1"/>
    <property type="molecule type" value="Genomic_DNA"/>
</dbReference>
<organism evidence="7 8">
    <name type="scientific">Penicillium angulare</name>
    <dbReference type="NCBI Taxonomy" id="116970"/>
    <lineage>
        <taxon>Eukaryota</taxon>
        <taxon>Fungi</taxon>
        <taxon>Dikarya</taxon>
        <taxon>Ascomycota</taxon>
        <taxon>Pezizomycotina</taxon>
        <taxon>Eurotiomycetes</taxon>
        <taxon>Eurotiomycetidae</taxon>
        <taxon>Eurotiales</taxon>
        <taxon>Aspergillaceae</taxon>
        <taxon>Penicillium</taxon>
    </lineage>
</organism>
<dbReference type="GO" id="GO:0005640">
    <property type="term" value="C:nuclear outer membrane"/>
    <property type="evidence" value="ECO:0007669"/>
    <property type="project" value="UniProtKB-SubCell"/>
</dbReference>
<evidence type="ECO:0000256" key="1">
    <source>
        <dbReference type="ARBA" id="ARBA00007387"/>
    </source>
</evidence>
<accession>A0A9W9FAS6</accession>
<comment type="subcellular location">
    <subcellularLocation>
        <location evidence="6">Nucleus outer membrane</location>
        <topology evidence="6">Single-pass membrane protein</topology>
    </subcellularLocation>
</comment>
<dbReference type="SUPFAM" id="SSF53474">
    <property type="entry name" value="alpha/beta-Hydrolases"/>
    <property type="match status" value="1"/>
</dbReference>
<comment type="similarity">
    <text evidence="1">Belongs to the TMEM53 family.</text>
</comment>
<evidence type="ECO:0000256" key="3">
    <source>
        <dbReference type="ARBA" id="ARBA00022989"/>
    </source>
</evidence>
<name>A0A9W9FAS6_9EURO</name>
<keyword evidence="3" id="KW-1133">Transmembrane helix</keyword>
<dbReference type="AlphaFoldDB" id="A0A9W9FAS6"/>
<evidence type="ECO:0000256" key="4">
    <source>
        <dbReference type="ARBA" id="ARBA00023136"/>
    </source>
</evidence>
<evidence type="ECO:0000313" key="8">
    <source>
        <dbReference type="Proteomes" id="UP001149165"/>
    </source>
</evidence>
<reference evidence="7" key="2">
    <citation type="journal article" date="2023" name="IMA Fungus">
        <title>Comparative genomic study of the Penicillium genus elucidates a diverse pangenome and 15 lateral gene transfer events.</title>
        <authorList>
            <person name="Petersen C."/>
            <person name="Sorensen T."/>
            <person name="Nielsen M.R."/>
            <person name="Sondergaard T.E."/>
            <person name="Sorensen J.L."/>
            <person name="Fitzpatrick D.A."/>
            <person name="Frisvad J.C."/>
            <person name="Nielsen K.L."/>
        </authorList>
    </citation>
    <scope>NUCLEOTIDE SEQUENCE</scope>
    <source>
        <strain evidence="7">IBT 30069</strain>
    </source>
</reference>
<dbReference type="GO" id="GO:0072330">
    <property type="term" value="P:monocarboxylic acid biosynthetic process"/>
    <property type="evidence" value="ECO:0007669"/>
    <property type="project" value="UniProtKB-ARBA"/>
</dbReference>
<keyword evidence="2" id="KW-0812">Transmembrane</keyword>
<dbReference type="Proteomes" id="UP001149165">
    <property type="component" value="Unassembled WGS sequence"/>
</dbReference>
<dbReference type="InterPro" id="IPR029058">
    <property type="entry name" value="AB_hydrolase_fold"/>
</dbReference>
<dbReference type="Pfam" id="PF05705">
    <property type="entry name" value="DUF829"/>
    <property type="match status" value="1"/>
</dbReference>
<dbReference type="PANTHER" id="PTHR12265:SF30">
    <property type="entry name" value="TRANSMEMBRANE PROTEIN 53"/>
    <property type="match status" value="1"/>
</dbReference>
<dbReference type="GO" id="GO:0017000">
    <property type="term" value="P:antibiotic biosynthetic process"/>
    <property type="evidence" value="ECO:0007669"/>
    <property type="project" value="UniProtKB-ARBA"/>
</dbReference>
<dbReference type="OrthoDB" id="77878at2759"/>
<keyword evidence="8" id="KW-1185">Reference proteome</keyword>
<dbReference type="PANTHER" id="PTHR12265">
    <property type="entry name" value="TRANSMEMBRANE PROTEIN 53"/>
    <property type="match status" value="1"/>
</dbReference>
<keyword evidence="5" id="KW-0539">Nucleus</keyword>
<reference evidence="7" key="1">
    <citation type="submission" date="2022-11" db="EMBL/GenBank/DDBJ databases">
        <authorList>
            <person name="Petersen C."/>
        </authorList>
    </citation>
    <scope>NUCLEOTIDE SEQUENCE</scope>
    <source>
        <strain evidence="7">IBT 30069</strain>
    </source>
</reference>
<evidence type="ECO:0000313" key="7">
    <source>
        <dbReference type="EMBL" id="KAJ5096640.1"/>
    </source>
</evidence>
<sequence length="319" mass="36002">MSLTTIFNPLNQIANRIYLYTPPPENKIAPDPDPDPSAPSLVTLCTWVGGATPRRINKYITKYRELYPNTAILLITTDFSNTALRPFTWIRASLKPARDVIRQITQTPPATGNGILLHLFSHGGGNTALQLALSLKEDEEDEKDEKEGTPNLNPFTNLKCLILDCCPGDDSFSRAYAAARTSVPETPISQFLGSTLLYPTVAVMNTLQHVRLMRAIRDLRENLNDTSIFGTRTRRLYMYSKEDAMVQWENVETHIQDAQGKGYEVDSACFEHGTHCGLIMEDGNRRRYWAMVQRFWKGEDISDLALDEGDCRNARTSRL</sequence>
<dbReference type="InterPro" id="IPR008547">
    <property type="entry name" value="DUF829_TMEM53"/>
</dbReference>
<evidence type="ECO:0000256" key="5">
    <source>
        <dbReference type="ARBA" id="ARBA00023242"/>
    </source>
</evidence>
<proteinExistence type="inferred from homology"/>
<evidence type="ECO:0000256" key="2">
    <source>
        <dbReference type="ARBA" id="ARBA00022692"/>
    </source>
</evidence>
<comment type="caution">
    <text evidence="7">The sequence shown here is derived from an EMBL/GenBank/DDBJ whole genome shotgun (WGS) entry which is preliminary data.</text>
</comment>
<evidence type="ECO:0000256" key="6">
    <source>
        <dbReference type="ARBA" id="ARBA00034303"/>
    </source>
</evidence>